<sequence>MSKEFNNIKEKLEQIKNLMMEVSEDWDKLDDDEFYKLSNNYPEYLPSFNEFNSDFSDWINNLKDE</sequence>
<comment type="caution">
    <text evidence="1">The sequence shown here is derived from an EMBL/GenBank/DDBJ whole genome shotgun (WGS) entry which is preliminary data.</text>
</comment>
<name>A0A938XR80_9FIRM</name>
<proteinExistence type="predicted"/>
<evidence type="ECO:0000313" key="2">
    <source>
        <dbReference type="Proteomes" id="UP000774000"/>
    </source>
</evidence>
<protein>
    <submittedName>
        <fullName evidence="1">Uncharacterized protein</fullName>
    </submittedName>
</protein>
<evidence type="ECO:0000313" key="1">
    <source>
        <dbReference type="EMBL" id="MBM7558117.1"/>
    </source>
</evidence>
<keyword evidence="2" id="KW-1185">Reference proteome</keyword>
<organism evidence="1 2">
    <name type="scientific">Halanaerobacter jeridensis</name>
    <dbReference type="NCBI Taxonomy" id="706427"/>
    <lineage>
        <taxon>Bacteria</taxon>
        <taxon>Bacillati</taxon>
        <taxon>Bacillota</taxon>
        <taxon>Clostridia</taxon>
        <taxon>Halanaerobiales</taxon>
        <taxon>Halobacteroidaceae</taxon>
        <taxon>Halanaerobacter</taxon>
    </lineage>
</organism>
<accession>A0A938XR80</accession>
<dbReference type="RefSeq" id="WP_204703126.1">
    <property type="nucleotide sequence ID" value="NZ_JAFBDQ010000026.1"/>
</dbReference>
<dbReference type="Proteomes" id="UP000774000">
    <property type="component" value="Unassembled WGS sequence"/>
</dbReference>
<gene>
    <name evidence="1" type="ORF">JOC47_002987</name>
</gene>
<dbReference type="EMBL" id="JAFBDQ010000026">
    <property type="protein sequence ID" value="MBM7558117.1"/>
    <property type="molecule type" value="Genomic_DNA"/>
</dbReference>
<reference evidence="1" key="1">
    <citation type="submission" date="2021-01" db="EMBL/GenBank/DDBJ databases">
        <title>Genomic Encyclopedia of Type Strains, Phase IV (KMG-IV): sequencing the most valuable type-strain genomes for metagenomic binning, comparative biology and taxonomic classification.</title>
        <authorList>
            <person name="Goeker M."/>
        </authorList>
    </citation>
    <scope>NUCLEOTIDE SEQUENCE</scope>
    <source>
        <strain evidence="1">DSM 23230</strain>
    </source>
</reference>
<dbReference type="AlphaFoldDB" id="A0A938XR80"/>